<comment type="caution">
    <text evidence="2">The sequence shown here is derived from an EMBL/GenBank/DDBJ whole genome shotgun (WGS) entry which is preliminary data.</text>
</comment>
<name>A0AAV8RT08_ENSVE</name>
<feature type="region of interest" description="Disordered" evidence="1">
    <location>
        <begin position="11"/>
        <end position="31"/>
    </location>
</feature>
<dbReference type="EMBL" id="JAQQAF010000001">
    <property type="protein sequence ID" value="KAJ8511436.1"/>
    <property type="molecule type" value="Genomic_DNA"/>
</dbReference>
<dbReference type="Proteomes" id="UP001222027">
    <property type="component" value="Unassembled WGS sequence"/>
</dbReference>
<gene>
    <name evidence="2" type="ORF">OPV22_001870</name>
</gene>
<accession>A0AAV8RT08</accession>
<reference evidence="2 3" key="1">
    <citation type="submission" date="2022-12" db="EMBL/GenBank/DDBJ databases">
        <title>Chromosome-scale assembly of the Ensete ventricosum genome.</title>
        <authorList>
            <person name="Dussert Y."/>
            <person name="Stocks J."/>
            <person name="Wendawek A."/>
            <person name="Woldeyes F."/>
            <person name="Nichols R.A."/>
            <person name="Borrell J.S."/>
        </authorList>
    </citation>
    <scope>NUCLEOTIDE SEQUENCE [LARGE SCALE GENOMIC DNA]</scope>
    <source>
        <strain evidence="3">cv. Maze</strain>
        <tissue evidence="2">Seeds</tissue>
    </source>
</reference>
<sequence>MTTQIDRLTRFHRSSERKEESAIGSHCEDNMGGVKDKHEALHSSFKGLLSNIAYGLAGHAPQHHHHHCMDILLKYIPGSGSGSGSGAISSSGTATLRIRAAAIRISTGSRAVSAAASW</sequence>
<proteinExistence type="predicted"/>
<dbReference type="AlphaFoldDB" id="A0AAV8RT08"/>
<evidence type="ECO:0000313" key="2">
    <source>
        <dbReference type="EMBL" id="KAJ8511436.1"/>
    </source>
</evidence>
<keyword evidence="3" id="KW-1185">Reference proteome</keyword>
<organism evidence="2 3">
    <name type="scientific">Ensete ventricosum</name>
    <name type="common">Abyssinian banana</name>
    <name type="synonym">Musa ensete</name>
    <dbReference type="NCBI Taxonomy" id="4639"/>
    <lineage>
        <taxon>Eukaryota</taxon>
        <taxon>Viridiplantae</taxon>
        <taxon>Streptophyta</taxon>
        <taxon>Embryophyta</taxon>
        <taxon>Tracheophyta</taxon>
        <taxon>Spermatophyta</taxon>
        <taxon>Magnoliopsida</taxon>
        <taxon>Liliopsida</taxon>
        <taxon>Zingiberales</taxon>
        <taxon>Musaceae</taxon>
        <taxon>Ensete</taxon>
    </lineage>
</organism>
<evidence type="ECO:0000313" key="3">
    <source>
        <dbReference type="Proteomes" id="UP001222027"/>
    </source>
</evidence>
<protein>
    <submittedName>
        <fullName evidence="2">Uncharacterized protein</fullName>
    </submittedName>
</protein>
<evidence type="ECO:0000256" key="1">
    <source>
        <dbReference type="SAM" id="MobiDB-lite"/>
    </source>
</evidence>